<dbReference type="Proteomes" id="UP000612282">
    <property type="component" value="Unassembled WGS sequence"/>
</dbReference>
<feature type="domain" description="Ketosynthase family 3 (KS3)" evidence="4">
    <location>
        <begin position="1"/>
        <end position="400"/>
    </location>
</feature>
<keyword evidence="6" id="KW-1185">Reference proteome</keyword>
<dbReference type="InterPro" id="IPR014031">
    <property type="entry name" value="Ketoacyl_synth_C"/>
</dbReference>
<dbReference type="InterPro" id="IPR000794">
    <property type="entry name" value="Beta-ketoacyl_synthase"/>
</dbReference>
<dbReference type="SUPFAM" id="SSF53901">
    <property type="entry name" value="Thiolase-like"/>
    <property type="match status" value="2"/>
</dbReference>
<name>A0ABQ3XST9_9ACTN</name>
<dbReference type="InterPro" id="IPR016039">
    <property type="entry name" value="Thiolase-like"/>
</dbReference>
<protein>
    <submittedName>
        <fullName evidence="5">3-oxoacyl-ACP synthase</fullName>
    </submittedName>
</protein>
<keyword evidence="2 3" id="KW-0808">Transferase</keyword>
<accession>A0ABQ3XST9</accession>
<dbReference type="PANTHER" id="PTHR11712:SF336">
    <property type="entry name" value="3-OXOACYL-[ACYL-CARRIER-PROTEIN] SYNTHASE, MITOCHONDRIAL"/>
    <property type="match status" value="1"/>
</dbReference>
<evidence type="ECO:0000259" key="4">
    <source>
        <dbReference type="PROSITE" id="PS52004"/>
    </source>
</evidence>
<dbReference type="PANTHER" id="PTHR11712">
    <property type="entry name" value="POLYKETIDE SYNTHASE-RELATED"/>
    <property type="match status" value="1"/>
</dbReference>
<sequence length="401" mass="40699">MGAITPLGRDAESTWEGLITGRSGVRRIDHLLAGYTHHIPMPVRIGAPMAVDPGTLLGEDEAARFDPVQRAAVVAAREAWADAGAPDVEPTRLAVVVGTAMGGVQTSLGQHDLLREQGAEALLRLGTAMAMPAGPAAAVSIAFGARAGTYAPASACAAGAEAVVTAARLIRSGEADVVIAGGADTPITPVVVASFARIGVLSLRHDDPESASRPFGRERDGFVVGEGAGMLVLERSSTARARRARPLARLAGAAITSDGFHFLKPDPSGAGQQRAMRGALDRAGLQPSDVSYVNCHATATTVGDREEALSVRAVFGEGTTVTAIKGGTGHLIGGAGGLACAVTVMSIARSTVPPTRLSGPADDEVALDVVTGEPRRGALSAVLCNAFGFGGYNASIAFTAC</sequence>
<organism evidence="5 6">
    <name type="scientific">Actinoplanes couchii</name>
    <dbReference type="NCBI Taxonomy" id="403638"/>
    <lineage>
        <taxon>Bacteria</taxon>
        <taxon>Bacillati</taxon>
        <taxon>Actinomycetota</taxon>
        <taxon>Actinomycetes</taxon>
        <taxon>Micromonosporales</taxon>
        <taxon>Micromonosporaceae</taxon>
        <taxon>Actinoplanes</taxon>
    </lineage>
</organism>
<evidence type="ECO:0000256" key="3">
    <source>
        <dbReference type="RuleBase" id="RU003694"/>
    </source>
</evidence>
<gene>
    <name evidence="5" type="primary">fabF_3</name>
    <name evidence="5" type="ORF">Aco03nite_099390</name>
</gene>
<dbReference type="SMART" id="SM00825">
    <property type="entry name" value="PKS_KS"/>
    <property type="match status" value="1"/>
</dbReference>
<comment type="similarity">
    <text evidence="1 3">Belongs to the thiolase-like superfamily. Beta-ketoacyl-ACP synthases family.</text>
</comment>
<evidence type="ECO:0000313" key="5">
    <source>
        <dbReference type="EMBL" id="GID61535.1"/>
    </source>
</evidence>
<dbReference type="Pfam" id="PF00109">
    <property type="entry name" value="ketoacyl-synt"/>
    <property type="match status" value="1"/>
</dbReference>
<comment type="caution">
    <text evidence="5">The sequence shown here is derived from an EMBL/GenBank/DDBJ whole genome shotgun (WGS) entry which is preliminary data.</text>
</comment>
<reference evidence="5 6" key="1">
    <citation type="submission" date="2021-01" db="EMBL/GenBank/DDBJ databases">
        <title>Whole genome shotgun sequence of Actinoplanes couchii NBRC 106145.</title>
        <authorList>
            <person name="Komaki H."/>
            <person name="Tamura T."/>
        </authorList>
    </citation>
    <scope>NUCLEOTIDE SEQUENCE [LARGE SCALE GENOMIC DNA]</scope>
    <source>
        <strain evidence="5 6">NBRC 106145</strain>
    </source>
</reference>
<dbReference type="PROSITE" id="PS52004">
    <property type="entry name" value="KS3_2"/>
    <property type="match status" value="1"/>
</dbReference>
<dbReference type="InterPro" id="IPR020841">
    <property type="entry name" value="PKS_Beta-ketoAc_synthase_dom"/>
</dbReference>
<dbReference type="InterPro" id="IPR014030">
    <property type="entry name" value="Ketoacyl_synth_N"/>
</dbReference>
<dbReference type="Gene3D" id="3.40.47.10">
    <property type="match status" value="2"/>
</dbReference>
<evidence type="ECO:0000313" key="6">
    <source>
        <dbReference type="Proteomes" id="UP000612282"/>
    </source>
</evidence>
<dbReference type="Pfam" id="PF02801">
    <property type="entry name" value="Ketoacyl-synt_C"/>
    <property type="match status" value="1"/>
</dbReference>
<evidence type="ECO:0000256" key="1">
    <source>
        <dbReference type="ARBA" id="ARBA00008467"/>
    </source>
</evidence>
<dbReference type="CDD" id="cd00834">
    <property type="entry name" value="KAS_I_II"/>
    <property type="match status" value="1"/>
</dbReference>
<evidence type="ECO:0000256" key="2">
    <source>
        <dbReference type="ARBA" id="ARBA00022679"/>
    </source>
</evidence>
<dbReference type="EMBL" id="BOMG01000129">
    <property type="protein sequence ID" value="GID61535.1"/>
    <property type="molecule type" value="Genomic_DNA"/>
</dbReference>
<proteinExistence type="inferred from homology"/>